<evidence type="ECO:0000313" key="2">
    <source>
        <dbReference type="EMBL" id="PVE77020.1"/>
    </source>
</evidence>
<protein>
    <submittedName>
        <fullName evidence="2">Uncharacterized protein</fullName>
    </submittedName>
</protein>
<dbReference type="EMBL" id="QDFT01000008">
    <property type="protein sequence ID" value="PVE77020.1"/>
    <property type="molecule type" value="Genomic_DNA"/>
</dbReference>
<name>A0A2T7WRU4_MICTE</name>
<feature type="compositionally biased region" description="Polar residues" evidence="1">
    <location>
        <begin position="59"/>
        <end position="70"/>
    </location>
</feature>
<accession>A0A2T7WRU4</accession>
<sequence length="283" mass="29812">MPTTGDINNSLNTVIADSLNEVNEDNSVNTDLSAEDSFNETTNETVTNESTVDVDGSFNEDSNNESTVITDSGNDNSDNSDNSVDLDWTEGSYNEYTDASETDNSINAGVREYNTGFGAWGGASAAESGAAGSGHTEIWSNSTILDQSVNQNIAADGAVGQAFGNSAVAASGEGSIAAGGDVDWSYDVDQSTNIIAGGDINIGNETTVTTVVDSYNEYNLDYSYTDESTVIDVTDSFNDFSENYSADGSFNTSEVFDSETTIDIDYTEVVDSFNTADLNLPLA</sequence>
<feature type="compositionally biased region" description="Low complexity" evidence="1">
    <location>
        <begin position="71"/>
        <end position="83"/>
    </location>
</feature>
<feature type="region of interest" description="Disordered" evidence="1">
    <location>
        <begin position="28"/>
        <end position="85"/>
    </location>
</feature>
<gene>
    <name evidence="2" type="ORF">DC432_05300</name>
</gene>
<evidence type="ECO:0000313" key="3">
    <source>
        <dbReference type="Proteomes" id="UP000244649"/>
    </source>
</evidence>
<evidence type="ECO:0000256" key="1">
    <source>
        <dbReference type="SAM" id="MobiDB-lite"/>
    </source>
</evidence>
<dbReference type="Proteomes" id="UP000244649">
    <property type="component" value="Unassembled WGS sequence"/>
</dbReference>
<reference evidence="2 3" key="1">
    <citation type="submission" date="2018-04" db="EMBL/GenBank/DDBJ databases">
        <authorList>
            <person name="Go L.Y."/>
            <person name="Mitchell J.A."/>
        </authorList>
    </citation>
    <scope>NUCLEOTIDE SEQUENCE [LARGE SCALE GENOMIC DNA]</scope>
    <source>
        <strain evidence="2 3">TPD7010</strain>
    </source>
</reference>
<dbReference type="RefSeq" id="WP_116536978.1">
    <property type="nucleotide sequence ID" value="NZ_JAQDQE010000001.1"/>
</dbReference>
<proteinExistence type="predicted"/>
<organism evidence="2 3">
    <name type="scientific">Microbacterium testaceum</name>
    <name type="common">Aureobacterium testaceum</name>
    <name type="synonym">Brevibacterium testaceum</name>
    <dbReference type="NCBI Taxonomy" id="2033"/>
    <lineage>
        <taxon>Bacteria</taxon>
        <taxon>Bacillati</taxon>
        <taxon>Actinomycetota</taxon>
        <taxon>Actinomycetes</taxon>
        <taxon>Micrococcales</taxon>
        <taxon>Microbacteriaceae</taxon>
        <taxon>Microbacterium</taxon>
    </lineage>
</organism>
<feature type="compositionally biased region" description="Low complexity" evidence="1">
    <location>
        <begin position="39"/>
        <end position="55"/>
    </location>
</feature>
<comment type="caution">
    <text evidence="2">The sequence shown here is derived from an EMBL/GenBank/DDBJ whole genome shotgun (WGS) entry which is preliminary data.</text>
</comment>
<dbReference type="AlphaFoldDB" id="A0A2T7WRU4"/>